<reference evidence="1" key="1">
    <citation type="submission" date="2018-11" db="EMBL/GenBank/DDBJ databases">
        <authorList>
            <consortium name="Pathogen Informatics"/>
        </authorList>
    </citation>
    <scope>NUCLEOTIDE SEQUENCE</scope>
</reference>
<dbReference type="AlphaFoldDB" id="A0A3S5B3G6"/>
<gene>
    <name evidence="1" type="ORF">PXEA_LOCUS25952</name>
</gene>
<dbReference type="InterPro" id="IPR011009">
    <property type="entry name" value="Kinase-like_dom_sf"/>
</dbReference>
<sequence length="203" mass="22142">MTHSSGPAPVGFVHPRRFTAADALQVTDAERRQLTQPLVAIATTSAQVFITVNSPPRLTKHSESGSIIYLPSSSPFCRDLKVENILLSEDDHVKIIDHRLDYDIHFARCHHFVTCGSASSRLTTPLTTGWESHTDGSTHCASRVLPDDGCALQRAQRLADLVLEGPKDQIDSGMTCVITANLYSTGWMDLEVGEAVKGSLVFN</sequence>
<dbReference type="SUPFAM" id="SSF56112">
    <property type="entry name" value="Protein kinase-like (PK-like)"/>
    <property type="match status" value="1"/>
</dbReference>
<dbReference type="Proteomes" id="UP000784294">
    <property type="component" value="Unassembled WGS sequence"/>
</dbReference>
<proteinExistence type="predicted"/>
<accession>A0A3S5B3G6</accession>
<evidence type="ECO:0000313" key="2">
    <source>
        <dbReference type="Proteomes" id="UP000784294"/>
    </source>
</evidence>
<organism evidence="1 2">
    <name type="scientific">Protopolystoma xenopodis</name>
    <dbReference type="NCBI Taxonomy" id="117903"/>
    <lineage>
        <taxon>Eukaryota</taxon>
        <taxon>Metazoa</taxon>
        <taxon>Spiralia</taxon>
        <taxon>Lophotrochozoa</taxon>
        <taxon>Platyhelminthes</taxon>
        <taxon>Monogenea</taxon>
        <taxon>Polyopisthocotylea</taxon>
        <taxon>Polystomatidea</taxon>
        <taxon>Polystomatidae</taxon>
        <taxon>Protopolystoma</taxon>
    </lineage>
</organism>
<evidence type="ECO:0000313" key="1">
    <source>
        <dbReference type="EMBL" id="VEL32512.1"/>
    </source>
</evidence>
<protein>
    <recommendedName>
        <fullName evidence="3">Protein kinase domain-containing protein</fullName>
    </recommendedName>
</protein>
<keyword evidence="2" id="KW-1185">Reference proteome</keyword>
<comment type="caution">
    <text evidence="1">The sequence shown here is derived from an EMBL/GenBank/DDBJ whole genome shotgun (WGS) entry which is preliminary data.</text>
</comment>
<name>A0A3S5B3G6_9PLAT</name>
<evidence type="ECO:0008006" key="3">
    <source>
        <dbReference type="Google" id="ProtNLM"/>
    </source>
</evidence>
<dbReference type="EMBL" id="CAAALY010244276">
    <property type="protein sequence ID" value="VEL32512.1"/>
    <property type="molecule type" value="Genomic_DNA"/>
</dbReference>